<dbReference type="InterPro" id="IPR038434">
    <property type="entry name" value="YARHG_sf"/>
</dbReference>
<keyword evidence="5" id="KW-1185">Reference proteome</keyword>
<dbReference type="Proteomes" id="UP001198242">
    <property type="component" value="Unassembled WGS sequence"/>
</dbReference>
<proteinExistence type="predicted"/>
<feature type="chain" id="PRO_5041910532" evidence="2">
    <location>
        <begin position="22"/>
        <end position="275"/>
    </location>
</feature>
<feature type="region of interest" description="Disordered" evidence="1">
    <location>
        <begin position="146"/>
        <end position="180"/>
    </location>
</feature>
<evidence type="ECO:0000256" key="2">
    <source>
        <dbReference type="SAM" id="SignalP"/>
    </source>
</evidence>
<gene>
    <name evidence="4" type="ORF">LKE05_13795</name>
</gene>
<dbReference type="PROSITE" id="PS51257">
    <property type="entry name" value="PROKAR_LIPOPROTEIN"/>
    <property type="match status" value="1"/>
</dbReference>
<dbReference type="Gene3D" id="1.20.58.1690">
    <property type="match status" value="1"/>
</dbReference>
<evidence type="ECO:0000313" key="5">
    <source>
        <dbReference type="Proteomes" id="UP001198242"/>
    </source>
</evidence>
<dbReference type="RefSeq" id="WP_308457219.1">
    <property type="nucleotide sequence ID" value="NZ_JAJEQM010000031.1"/>
</dbReference>
<protein>
    <submittedName>
        <fullName evidence="4">YARHG domain-containing protein</fullName>
    </submittedName>
</protein>
<dbReference type="SMART" id="SM01324">
    <property type="entry name" value="YARHG"/>
    <property type="match status" value="1"/>
</dbReference>
<accession>A0AAE3JAH1</accession>
<evidence type="ECO:0000313" key="4">
    <source>
        <dbReference type="EMBL" id="MCC2211854.1"/>
    </source>
</evidence>
<dbReference type="InterPro" id="IPR025582">
    <property type="entry name" value="YARHG_dom"/>
</dbReference>
<organism evidence="4 5">
    <name type="scientific">Hominilimicola fabiformis</name>
    <dbReference type="NCBI Taxonomy" id="2885356"/>
    <lineage>
        <taxon>Bacteria</taxon>
        <taxon>Bacillati</taxon>
        <taxon>Bacillota</taxon>
        <taxon>Clostridia</taxon>
        <taxon>Eubacteriales</taxon>
        <taxon>Oscillospiraceae</taxon>
        <taxon>Hominilimicola</taxon>
    </lineage>
</organism>
<evidence type="ECO:0000256" key="1">
    <source>
        <dbReference type="SAM" id="MobiDB-lite"/>
    </source>
</evidence>
<reference evidence="4 5" key="1">
    <citation type="submission" date="2021-10" db="EMBL/GenBank/DDBJ databases">
        <title>Anaerobic single-cell dispensing facilitates the cultivation of human gut bacteria.</title>
        <authorList>
            <person name="Afrizal A."/>
        </authorList>
    </citation>
    <scope>NUCLEOTIDE SEQUENCE [LARGE SCALE GENOMIC DNA]</scope>
    <source>
        <strain evidence="4 5">CLA-AA-H232</strain>
    </source>
</reference>
<evidence type="ECO:0000259" key="3">
    <source>
        <dbReference type="SMART" id="SM01324"/>
    </source>
</evidence>
<dbReference type="EMBL" id="JAJEQM010000031">
    <property type="protein sequence ID" value="MCC2211854.1"/>
    <property type="molecule type" value="Genomic_DNA"/>
</dbReference>
<feature type="signal peptide" evidence="2">
    <location>
        <begin position="1"/>
        <end position="21"/>
    </location>
</feature>
<dbReference type="AlphaFoldDB" id="A0AAE3JAH1"/>
<feature type="domain" description="YARHG" evidence="3">
    <location>
        <begin position="188"/>
        <end position="270"/>
    </location>
</feature>
<feature type="compositionally biased region" description="Low complexity" evidence="1">
    <location>
        <begin position="157"/>
        <end position="171"/>
    </location>
</feature>
<comment type="caution">
    <text evidence="4">The sequence shown here is derived from an EMBL/GenBank/DDBJ whole genome shotgun (WGS) entry which is preliminary data.</text>
</comment>
<sequence length="275" mass="30848">MKKIITLILVGCMALSIGGCATEDAADSLNDTINTLNTSDSKEVMEIKNGYLPISDQVTVGEALYSFLLNPKWQYFVSTDNYQVVQCTGECLYNDKSVEAKIQFLSYDDGTFELHTVALNDIEQDESLIIEFFVKAYEDAGATDLYDDGGEDELKGSSTATSHTNNNNSTSTPPPYGDIGDVGVISTDGYDLDQYYVTDTLLDRLSQDEVRTLLNAMYAHYGYTFTTEQYAQFFSSKPWYSSRGTSMSDCESMFNDYERKNKETITAYESRKGWR</sequence>
<name>A0AAE3JAH1_9FIRM</name>
<dbReference type="Pfam" id="PF13308">
    <property type="entry name" value="YARHG"/>
    <property type="match status" value="1"/>
</dbReference>
<keyword evidence="2" id="KW-0732">Signal</keyword>